<dbReference type="InterPro" id="IPR004360">
    <property type="entry name" value="Glyas_Fos-R_dOase_dom"/>
</dbReference>
<dbReference type="KEGG" id="nps:KRR39_06415"/>
<dbReference type="Proteomes" id="UP000683575">
    <property type="component" value="Chromosome"/>
</dbReference>
<dbReference type="Pfam" id="PF00903">
    <property type="entry name" value="Glyoxalase"/>
    <property type="match status" value="1"/>
</dbReference>
<dbReference type="EMBL" id="CP077062">
    <property type="protein sequence ID" value="QWZ09401.1"/>
    <property type="molecule type" value="Genomic_DNA"/>
</dbReference>
<keyword evidence="3" id="KW-1185">Reference proteome</keyword>
<dbReference type="PROSITE" id="PS51819">
    <property type="entry name" value="VOC"/>
    <property type="match status" value="1"/>
</dbReference>
<sequence length="123" mass="13701">MDFRIELVPLAVSDVDRAVAFYGDQVGWPVDHDRTVHEGLRFVQVTPPGSACSICFGTGLEMLADGQRQMIQVVVEDADEALAYLRERDVAAEGVDDLPWGRFVRFEDPDGNRWALQQLVVPA</sequence>
<dbReference type="PANTHER" id="PTHR36437:SF2">
    <property type="entry name" value="GLYOXALASE_BLEOMYCIN RESISTANCE PROTEIN_DIOXYGENASE"/>
    <property type="match status" value="1"/>
</dbReference>
<dbReference type="AlphaFoldDB" id="A0A975T0P4"/>
<dbReference type="InterPro" id="IPR037523">
    <property type="entry name" value="VOC_core"/>
</dbReference>
<evidence type="ECO:0000259" key="1">
    <source>
        <dbReference type="PROSITE" id="PS51819"/>
    </source>
</evidence>
<protein>
    <submittedName>
        <fullName evidence="2">VOC family protein</fullName>
    </submittedName>
</protein>
<evidence type="ECO:0000313" key="2">
    <source>
        <dbReference type="EMBL" id="QWZ09401.1"/>
    </source>
</evidence>
<reference evidence="2" key="1">
    <citation type="submission" date="2021-06" db="EMBL/GenBank/DDBJ databases">
        <title>Complete genome sequence of Nocardioides sp. G188.</title>
        <authorList>
            <person name="Im W.-T."/>
        </authorList>
    </citation>
    <scope>NUCLEOTIDE SEQUENCE</scope>
    <source>
        <strain evidence="2">G188</strain>
    </source>
</reference>
<dbReference type="PANTHER" id="PTHR36437">
    <property type="entry name" value="GLYOXALASE/BLEOMYCIN RESISTANCE PROTEIN/DIOXYGENASE"/>
    <property type="match status" value="1"/>
</dbReference>
<evidence type="ECO:0000313" key="3">
    <source>
        <dbReference type="Proteomes" id="UP000683575"/>
    </source>
</evidence>
<proteinExistence type="predicted"/>
<feature type="domain" description="VOC" evidence="1">
    <location>
        <begin position="4"/>
        <end position="119"/>
    </location>
</feature>
<accession>A0A975T0P4</accession>
<gene>
    <name evidence="2" type="ORF">KRR39_06415</name>
</gene>
<dbReference type="RefSeq" id="WP_216941247.1">
    <property type="nucleotide sequence ID" value="NZ_CP077062.1"/>
</dbReference>
<name>A0A975T0P4_9ACTN</name>
<organism evidence="2 3">
    <name type="scientific">Nocardioides panacis</name>
    <dbReference type="NCBI Taxonomy" id="2849501"/>
    <lineage>
        <taxon>Bacteria</taxon>
        <taxon>Bacillati</taxon>
        <taxon>Actinomycetota</taxon>
        <taxon>Actinomycetes</taxon>
        <taxon>Propionibacteriales</taxon>
        <taxon>Nocardioidaceae</taxon>
        <taxon>Nocardioides</taxon>
    </lineage>
</organism>